<dbReference type="OMA" id="SATHACS"/>
<dbReference type="AlphaFoldDB" id="A0A0D3KYC1"/>
<protein>
    <submittedName>
        <fullName evidence="3">Uncharacterized protein</fullName>
    </submittedName>
</protein>
<dbReference type="PaxDb" id="2903-EOD40756"/>
<dbReference type="RefSeq" id="XP_005793185.1">
    <property type="nucleotide sequence ID" value="XM_005793128.1"/>
</dbReference>
<dbReference type="Gene3D" id="3.40.50.2000">
    <property type="entry name" value="Glycogen Phosphorylase B"/>
    <property type="match status" value="2"/>
</dbReference>
<dbReference type="RefSeq" id="XP_005793537.1">
    <property type="nucleotide sequence ID" value="XM_005793480.1"/>
</dbReference>
<dbReference type="KEGG" id="ehx:EMIHUDRAFT_439593"/>
<dbReference type="GeneID" id="17286027"/>
<dbReference type="EnsemblProtists" id="EOD41108">
    <property type="protein sequence ID" value="EOD41108"/>
    <property type="gene ID" value="EMIHUDRAFT_446721"/>
</dbReference>
<dbReference type="GO" id="GO:0008194">
    <property type="term" value="F:UDP-glycosyltransferase activity"/>
    <property type="evidence" value="ECO:0007669"/>
    <property type="project" value="InterPro"/>
</dbReference>
<evidence type="ECO:0000313" key="4">
    <source>
        <dbReference type="Proteomes" id="UP000013827"/>
    </source>
</evidence>
<dbReference type="GeneID" id="17286381"/>
<proteinExistence type="predicted"/>
<dbReference type="InterPro" id="IPR002213">
    <property type="entry name" value="UDP_glucos_trans"/>
</dbReference>
<dbReference type="EnsemblProtists" id="EOD40756">
    <property type="protein sequence ID" value="EOD40756"/>
    <property type="gene ID" value="EMIHUDRAFT_439593"/>
</dbReference>
<organism evidence="3 4">
    <name type="scientific">Emiliania huxleyi (strain CCMP1516)</name>
    <dbReference type="NCBI Taxonomy" id="280463"/>
    <lineage>
        <taxon>Eukaryota</taxon>
        <taxon>Haptista</taxon>
        <taxon>Haptophyta</taxon>
        <taxon>Prymnesiophyceae</taxon>
        <taxon>Isochrysidales</taxon>
        <taxon>Noelaerhabdaceae</taxon>
        <taxon>Emiliania</taxon>
    </lineage>
</organism>
<evidence type="ECO:0000256" key="2">
    <source>
        <dbReference type="ARBA" id="ARBA00022679"/>
    </source>
</evidence>
<dbReference type="InterPro" id="IPR050271">
    <property type="entry name" value="UDP-glycosyltransferase"/>
</dbReference>
<dbReference type="Pfam" id="PF00201">
    <property type="entry name" value="UDPGT"/>
    <property type="match status" value="1"/>
</dbReference>
<dbReference type="eggNOG" id="KOG1192">
    <property type="taxonomic scope" value="Eukaryota"/>
</dbReference>
<dbReference type="SUPFAM" id="SSF53756">
    <property type="entry name" value="UDP-Glycosyltransferase/glycogen phosphorylase"/>
    <property type="match status" value="1"/>
</dbReference>
<reference evidence="4" key="1">
    <citation type="journal article" date="2013" name="Nature">
        <title>Pan genome of the phytoplankton Emiliania underpins its global distribution.</title>
        <authorList>
            <person name="Read B.A."/>
            <person name="Kegel J."/>
            <person name="Klute M.J."/>
            <person name="Kuo A."/>
            <person name="Lefebvre S.C."/>
            <person name="Maumus F."/>
            <person name="Mayer C."/>
            <person name="Miller J."/>
            <person name="Monier A."/>
            <person name="Salamov A."/>
            <person name="Young J."/>
            <person name="Aguilar M."/>
            <person name="Claverie J.M."/>
            <person name="Frickenhaus S."/>
            <person name="Gonzalez K."/>
            <person name="Herman E.K."/>
            <person name="Lin Y.C."/>
            <person name="Napier J."/>
            <person name="Ogata H."/>
            <person name="Sarno A.F."/>
            <person name="Shmutz J."/>
            <person name="Schroeder D."/>
            <person name="de Vargas C."/>
            <person name="Verret F."/>
            <person name="von Dassow P."/>
            <person name="Valentin K."/>
            <person name="Van de Peer Y."/>
            <person name="Wheeler G."/>
            <person name="Dacks J.B."/>
            <person name="Delwiche C.F."/>
            <person name="Dyhrman S.T."/>
            <person name="Glockner G."/>
            <person name="John U."/>
            <person name="Richards T."/>
            <person name="Worden A.Z."/>
            <person name="Zhang X."/>
            <person name="Grigoriev I.V."/>
            <person name="Allen A.E."/>
            <person name="Bidle K."/>
            <person name="Borodovsky M."/>
            <person name="Bowler C."/>
            <person name="Brownlee C."/>
            <person name="Cock J.M."/>
            <person name="Elias M."/>
            <person name="Gladyshev V.N."/>
            <person name="Groth M."/>
            <person name="Guda C."/>
            <person name="Hadaegh A."/>
            <person name="Iglesias-Rodriguez M.D."/>
            <person name="Jenkins J."/>
            <person name="Jones B.M."/>
            <person name="Lawson T."/>
            <person name="Leese F."/>
            <person name="Lindquist E."/>
            <person name="Lobanov A."/>
            <person name="Lomsadze A."/>
            <person name="Malik S.B."/>
            <person name="Marsh M.E."/>
            <person name="Mackinder L."/>
            <person name="Mock T."/>
            <person name="Mueller-Roeber B."/>
            <person name="Pagarete A."/>
            <person name="Parker M."/>
            <person name="Probert I."/>
            <person name="Quesneville H."/>
            <person name="Raines C."/>
            <person name="Rensing S.A."/>
            <person name="Riano-Pachon D.M."/>
            <person name="Richier S."/>
            <person name="Rokitta S."/>
            <person name="Shiraiwa Y."/>
            <person name="Soanes D.M."/>
            <person name="van der Giezen M."/>
            <person name="Wahlund T.M."/>
            <person name="Williams B."/>
            <person name="Wilson W."/>
            <person name="Wolfe G."/>
            <person name="Wurch L.L."/>
        </authorList>
    </citation>
    <scope>NUCLEOTIDE SEQUENCE</scope>
</reference>
<sequence>MAQQQRFIFIFSTASGHTNPSFPIARHLVKRGHSVTYLSSSNFRAAIEATGAVFVDEATVLTEFFQAADNYSAASQALMAEFGCESMPFHLQNLKLGNVRIERQLPGLLRFLNEGAYDAVVYDPLMLPSATHACSLLSIPAAGLFTVAGPGAIEAFLSDAVSKAGIGLEDLDRAYFEDEVNTAAMLRLRERYPGIALPKERPFSLPVNNCYLGGPKAATLVTTIEPLCDAVSERTASALDEAKVTFFHIGPSLDVEGAARAGGFVFSKKEEQVAPPTLHRHRSDVQDTGDSALAAVRQAKELGVPVVYVSLGTVLTSDLPTVGWESREADGEGKAFGITGKQLVQSVFRAAFDEFGAPEVAEAGRGSFTEACSNGAPLIVCSTGPQPDALDGLAVPPNAVCRSYIAQVDLLSSGAVSMFVTHGGQNSFTESMAKGVPLVVVPGFGDQPVNGRKAESLGLGLAVPRPKEDGDAVLSEYVRDLRQAMRGVLEGDSYRAKAREMAEAIRGAGGAERAAEIVIGLAEAGRGRPH</sequence>
<accession>A0A0D3KYC1</accession>
<dbReference type="HOGENOM" id="CLU_572993_0_0_1"/>
<dbReference type="Proteomes" id="UP000013827">
    <property type="component" value="Unassembled WGS sequence"/>
</dbReference>
<dbReference type="KEGG" id="ehx:EMIHUDRAFT_446721"/>
<dbReference type="PANTHER" id="PTHR48043">
    <property type="entry name" value="EG:EG0003.4 PROTEIN-RELATED"/>
    <property type="match status" value="1"/>
</dbReference>
<keyword evidence="4" id="KW-1185">Reference proteome</keyword>
<evidence type="ECO:0000256" key="1">
    <source>
        <dbReference type="ARBA" id="ARBA00022676"/>
    </source>
</evidence>
<name>A0A0D3KYC1_EMIH1</name>
<reference evidence="3" key="2">
    <citation type="submission" date="2024-10" db="UniProtKB">
        <authorList>
            <consortium name="EnsemblProtists"/>
        </authorList>
    </citation>
    <scope>IDENTIFICATION</scope>
</reference>
<evidence type="ECO:0000313" key="3">
    <source>
        <dbReference type="EnsemblProtists" id="EOD40756"/>
    </source>
</evidence>
<dbReference type="PANTHER" id="PTHR48043:SF145">
    <property type="entry name" value="FI06409P-RELATED"/>
    <property type="match status" value="1"/>
</dbReference>
<keyword evidence="1" id="KW-0328">Glycosyltransferase</keyword>
<dbReference type="CDD" id="cd03784">
    <property type="entry name" value="GT1_Gtf-like"/>
    <property type="match status" value="1"/>
</dbReference>
<keyword evidence="2" id="KW-0808">Transferase</keyword>